<feature type="transmembrane region" description="Helical" evidence="5">
    <location>
        <begin position="127"/>
        <end position="147"/>
    </location>
</feature>
<dbReference type="PANTHER" id="PTHR10671">
    <property type="entry name" value="EPITHELIAL MEMBRANE PROTEIN-RELATED"/>
    <property type="match status" value="1"/>
</dbReference>
<dbReference type="Pfam" id="PF00822">
    <property type="entry name" value="PMP22_Claudin"/>
    <property type="match status" value="1"/>
</dbReference>
<dbReference type="GeneID" id="20241387"/>
<dbReference type="GO" id="GO:0005886">
    <property type="term" value="C:plasma membrane"/>
    <property type="evidence" value="ECO:0007669"/>
    <property type="project" value="TreeGrafter"/>
</dbReference>
<protein>
    <submittedName>
        <fullName evidence="6">Uncharacterized protein</fullName>
    </submittedName>
</protein>
<evidence type="ECO:0000313" key="7">
    <source>
        <dbReference type="Proteomes" id="UP000030746"/>
    </source>
</evidence>
<organism evidence="6 7">
    <name type="scientific">Lottia gigantea</name>
    <name type="common">Giant owl limpet</name>
    <dbReference type="NCBI Taxonomy" id="225164"/>
    <lineage>
        <taxon>Eukaryota</taxon>
        <taxon>Metazoa</taxon>
        <taxon>Spiralia</taxon>
        <taxon>Lophotrochozoa</taxon>
        <taxon>Mollusca</taxon>
        <taxon>Gastropoda</taxon>
        <taxon>Patellogastropoda</taxon>
        <taxon>Lottioidea</taxon>
        <taxon>Lottiidae</taxon>
        <taxon>Lottia</taxon>
    </lineage>
</organism>
<dbReference type="Proteomes" id="UP000030746">
    <property type="component" value="Unassembled WGS sequence"/>
</dbReference>
<comment type="subcellular location">
    <subcellularLocation>
        <location evidence="1">Membrane</location>
        <topology evidence="1">Multi-pass membrane protein</topology>
    </subcellularLocation>
</comment>
<keyword evidence="7" id="KW-1185">Reference proteome</keyword>
<dbReference type="KEGG" id="lgi:LOTGIDRAFT_170350"/>
<keyword evidence="3 5" id="KW-1133">Transmembrane helix</keyword>
<proteinExistence type="predicted"/>
<dbReference type="HOGENOM" id="CLU_1688735_0_0_1"/>
<dbReference type="Gene3D" id="1.20.140.150">
    <property type="match status" value="1"/>
</dbReference>
<dbReference type="EMBL" id="KB204047">
    <property type="protein sequence ID" value="ESO82076.1"/>
    <property type="molecule type" value="Genomic_DNA"/>
</dbReference>
<evidence type="ECO:0000256" key="1">
    <source>
        <dbReference type="ARBA" id="ARBA00004141"/>
    </source>
</evidence>
<dbReference type="InterPro" id="IPR050579">
    <property type="entry name" value="PMP-22/EMP/MP20-like"/>
</dbReference>
<reference evidence="6 7" key="1">
    <citation type="journal article" date="2013" name="Nature">
        <title>Insights into bilaterian evolution from three spiralian genomes.</title>
        <authorList>
            <person name="Simakov O."/>
            <person name="Marletaz F."/>
            <person name="Cho S.J."/>
            <person name="Edsinger-Gonzales E."/>
            <person name="Havlak P."/>
            <person name="Hellsten U."/>
            <person name="Kuo D.H."/>
            <person name="Larsson T."/>
            <person name="Lv J."/>
            <person name="Arendt D."/>
            <person name="Savage R."/>
            <person name="Osoegawa K."/>
            <person name="de Jong P."/>
            <person name="Grimwood J."/>
            <person name="Chapman J.A."/>
            <person name="Shapiro H."/>
            <person name="Aerts A."/>
            <person name="Otillar R.P."/>
            <person name="Terry A.Y."/>
            <person name="Boore J.L."/>
            <person name="Grigoriev I.V."/>
            <person name="Lindberg D.R."/>
            <person name="Seaver E.C."/>
            <person name="Weisblat D.A."/>
            <person name="Putnam N.H."/>
            <person name="Rokhsar D.S."/>
        </authorList>
    </citation>
    <scope>NUCLEOTIDE SEQUENCE [LARGE SCALE GENOMIC DNA]</scope>
</reference>
<dbReference type="CTD" id="20241387"/>
<keyword evidence="2 5" id="KW-0812">Transmembrane</keyword>
<dbReference type="OMA" id="CKHHECF"/>
<dbReference type="InterPro" id="IPR004031">
    <property type="entry name" value="PMP22/EMP/MP20/Claudin"/>
</dbReference>
<evidence type="ECO:0000256" key="5">
    <source>
        <dbReference type="SAM" id="Phobius"/>
    </source>
</evidence>
<feature type="transmembrane region" description="Helical" evidence="5">
    <location>
        <begin position="66"/>
        <end position="86"/>
    </location>
</feature>
<evidence type="ECO:0000313" key="6">
    <source>
        <dbReference type="EMBL" id="ESO82076.1"/>
    </source>
</evidence>
<dbReference type="AlphaFoldDB" id="V3ZML3"/>
<dbReference type="RefSeq" id="XP_009067241.1">
    <property type="nucleotide sequence ID" value="XM_009068993.1"/>
</dbReference>
<feature type="transmembrane region" description="Helical" evidence="5">
    <location>
        <begin position="7"/>
        <end position="30"/>
    </location>
</feature>
<dbReference type="OrthoDB" id="6097653at2759"/>
<keyword evidence="4 5" id="KW-0472">Membrane</keyword>
<feature type="transmembrane region" description="Helical" evidence="5">
    <location>
        <begin position="93"/>
        <end position="115"/>
    </location>
</feature>
<name>V3ZML3_LOTGI</name>
<evidence type="ECO:0000256" key="4">
    <source>
        <dbReference type="ARBA" id="ARBA00023136"/>
    </source>
</evidence>
<evidence type="ECO:0000256" key="2">
    <source>
        <dbReference type="ARBA" id="ARBA00022692"/>
    </source>
</evidence>
<accession>V3ZML3</accession>
<dbReference type="PANTHER" id="PTHR10671:SF108">
    <property type="entry name" value="CLAUDIN FAMILY PROTEIN-RELATED"/>
    <property type="match status" value="1"/>
</dbReference>
<gene>
    <name evidence="6" type="ORF">LOTGIDRAFT_170350</name>
</gene>
<sequence>MGVIAIIAVVLAGVGLGLHTMGMSVVYWIVADPFISGYGVGLWQTCSIVGCHRHPPVPEYWKATQAFVVIGFIVGVVAVIFSIILICKQNKVFSVLAGLACFLAAGCILTAIIIFGTETRLQRRTQWGWGFIMCIVSTFFFVAAGILNCTGLKKST</sequence>
<evidence type="ECO:0000256" key="3">
    <source>
        <dbReference type="ARBA" id="ARBA00022989"/>
    </source>
</evidence>